<sequence length="236" mass="26249">MPPLSSLPTRQLAGIIIPNTPLITKAIAHARQHGDDFTYNHVLRSFLFAIACVPIVTAKSPDYAIDYEAIAISTILHDLAWAADSDKSTPDKRFEVDSANAAREFLETEIGNDPSWPRHRVQLIWDAIALHTTSSIAMHKQPEVMLAHVGITADFLGPNLFADGDGPLTWKAFSDVTQAFPREDFKEGIKSLMCALCKKKPQTTYDNFVGEFGEKYVEDYDRAGKLVIDFLENAIE</sequence>
<gene>
    <name evidence="1" type="ORF">N7452_003782</name>
</gene>
<accession>A0A9W9QWM4</accession>
<organism evidence="1 2">
    <name type="scientific">Penicillium brevicompactum</name>
    <dbReference type="NCBI Taxonomy" id="5074"/>
    <lineage>
        <taxon>Eukaryota</taxon>
        <taxon>Fungi</taxon>
        <taxon>Dikarya</taxon>
        <taxon>Ascomycota</taxon>
        <taxon>Pezizomycotina</taxon>
        <taxon>Eurotiomycetes</taxon>
        <taxon>Eurotiomycetidae</taxon>
        <taxon>Eurotiales</taxon>
        <taxon>Aspergillaceae</taxon>
        <taxon>Penicillium</taxon>
    </lineage>
</organism>
<reference evidence="1" key="2">
    <citation type="journal article" date="2023" name="IMA Fungus">
        <title>Comparative genomic study of the Penicillium genus elucidates a diverse pangenome and 15 lateral gene transfer events.</title>
        <authorList>
            <person name="Petersen C."/>
            <person name="Sorensen T."/>
            <person name="Nielsen M.R."/>
            <person name="Sondergaard T.E."/>
            <person name="Sorensen J.L."/>
            <person name="Fitzpatrick D.A."/>
            <person name="Frisvad J.C."/>
            <person name="Nielsen K.L."/>
        </authorList>
    </citation>
    <scope>NUCLEOTIDE SEQUENCE</scope>
    <source>
        <strain evidence="1">IBT 35673</strain>
    </source>
</reference>
<dbReference type="EMBL" id="JAPZBQ010000002">
    <property type="protein sequence ID" value="KAJ5345778.1"/>
    <property type="molecule type" value="Genomic_DNA"/>
</dbReference>
<evidence type="ECO:0000313" key="1">
    <source>
        <dbReference type="EMBL" id="KAJ5345778.1"/>
    </source>
</evidence>
<dbReference type="PANTHER" id="PTHR35569:SF1">
    <property type="entry name" value="CYANAMIDE HYDRATASE DDI2-RELATED"/>
    <property type="match status" value="1"/>
</dbReference>
<dbReference type="PANTHER" id="PTHR35569">
    <property type="entry name" value="CYANAMIDE HYDRATASE DDI2-RELATED"/>
    <property type="match status" value="1"/>
</dbReference>
<protein>
    <recommendedName>
        <fullName evidence="3">HD domain-containing protein</fullName>
    </recommendedName>
</protein>
<comment type="caution">
    <text evidence="1">The sequence shown here is derived from an EMBL/GenBank/DDBJ whole genome shotgun (WGS) entry which is preliminary data.</text>
</comment>
<dbReference type="Proteomes" id="UP001147695">
    <property type="component" value="Unassembled WGS sequence"/>
</dbReference>
<dbReference type="AlphaFoldDB" id="A0A9W9QWM4"/>
<reference evidence="1" key="1">
    <citation type="submission" date="2022-12" db="EMBL/GenBank/DDBJ databases">
        <authorList>
            <person name="Petersen C."/>
        </authorList>
    </citation>
    <scope>NUCLEOTIDE SEQUENCE</scope>
    <source>
        <strain evidence="1">IBT 35673</strain>
    </source>
</reference>
<dbReference type="Gene3D" id="1.10.3210.10">
    <property type="entry name" value="Hypothetical protein af1432"/>
    <property type="match status" value="1"/>
</dbReference>
<evidence type="ECO:0000313" key="2">
    <source>
        <dbReference type="Proteomes" id="UP001147695"/>
    </source>
</evidence>
<evidence type="ECO:0008006" key="3">
    <source>
        <dbReference type="Google" id="ProtNLM"/>
    </source>
</evidence>
<name>A0A9W9QWM4_PENBR</name>
<dbReference type="SUPFAM" id="SSF109604">
    <property type="entry name" value="HD-domain/PDEase-like"/>
    <property type="match status" value="1"/>
</dbReference>
<proteinExistence type="predicted"/>